<dbReference type="OrthoDB" id="10371827at2759"/>
<dbReference type="STRING" id="1128400.I2FNG7"/>
<dbReference type="Proteomes" id="UP000006174">
    <property type="component" value="Unassembled WGS sequence"/>
</dbReference>
<dbReference type="HOGENOM" id="CLU_1564050_0_0_1"/>
<protein>
    <submittedName>
        <fullName evidence="1">Uncharacterized protein</fullName>
    </submittedName>
</protein>
<proteinExistence type="predicted"/>
<keyword evidence="2" id="KW-1185">Reference proteome</keyword>
<name>I2FNG7_USTHO</name>
<reference evidence="1 2" key="1">
    <citation type="journal article" date="2012" name="Plant Cell">
        <title>Genome comparison of barley and maize smut fungi reveals targeted loss of RNA silencing components and species-specific presence of transposable elements.</title>
        <authorList>
            <person name="Laurie J.D."/>
            <person name="Ali S."/>
            <person name="Linning R."/>
            <person name="Mannhaupt G."/>
            <person name="Wong P."/>
            <person name="Gueldener U."/>
            <person name="Muensterkoetter M."/>
            <person name="Moore R."/>
            <person name="Kahmann R."/>
            <person name="Bakkeren G."/>
            <person name="Schirawski J."/>
        </authorList>
    </citation>
    <scope>NUCLEOTIDE SEQUENCE [LARGE SCALE GENOMIC DNA]</scope>
    <source>
        <strain evidence="2">Uh4875-4</strain>
    </source>
</reference>
<evidence type="ECO:0000313" key="1">
    <source>
        <dbReference type="EMBL" id="CCF48460.1"/>
    </source>
</evidence>
<comment type="caution">
    <text evidence="1">The sequence shown here is derived from an EMBL/GenBank/DDBJ whole genome shotgun (WGS) entry which is preliminary data.</text>
</comment>
<dbReference type="AlphaFoldDB" id="I2FNG7"/>
<accession>I2FNG7</accession>
<gene>
    <name evidence="1" type="ORF">UHOR_13166</name>
</gene>
<evidence type="ECO:0000313" key="2">
    <source>
        <dbReference type="Proteomes" id="UP000006174"/>
    </source>
</evidence>
<organism evidence="1 2">
    <name type="scientific">Ustilago hordei</name>
    <name type="common">Barley covered smut fungus</name>
    <dbReference type="NCBI Taxonomy" id="120017"/>
    <lineage>
        <taxon>Eukaryota</taxon>
        <taxon>Fungi</taxon>
        <taxon>Dikarya</taxon>
        <taxon>Basidiomycota</taxon>
        <taxon>Ustilaginomycotina</taxon>
        <taxon>Ustilaginomycetes</taxon>
        <taxon>Ustilaginales</taxon>
        <taxon>Ustilaginaceae</taxon>
        <taxon>Ustilago</taxon>
    </lineage>
</organism>
<dbReference type="EMBL" id="CAGI01000134">
    <property type="protein sequence ID" value="CCF48460.1"/>
    <property type="molecule type" value="Genomic_DNA"/>
</dbReference>
<sequence>MVQGRFRRLINNKTYGTPNVPKGGQFVVNSDKNQIITPLSIVIECVGMLYYAMHELGPFRNRLDLGRQMKAHVNFFIANKDSDTTQILDLMIEGPIDLEEERDVAMSVRGNAMQDSTTDEASDVAQMLTTTSKLGVAPTPTAREFTFDPIAAAGYGLVITGHSHTSNHRLT</sequence>